<dbReference type="InterPro" id="IPR009061">
    <property type="entry name" value="DNA-bd_dom_put_sf"/>
</dbReference>
<dbReference type="InterPro" id="IPR052417">
    <property type="entry name" value="Dachshund_domain"/>
</dbReference>
<dbReference type="PANTHER" id="PTHR12577:SF7">
    <property type="entry name" value="DACHSHUND HOMOLOG 2"/>
    <property type="match status" value="1"/>
</dbReference>
<keyword evidence="4" id="KW-0175">Coiled coil</keyword>
<evidence type="ECO:0000313" key="7">
    <source>
        <dbReference type="EMBL" id="KAJ8389270.1"/>
    </source>
</evidence>
<feature type="compositionally biased region" description="Polar residues" evidence="5">
    <location>
        <begin position="574"/>
        <end position="584"/>
    </location>
</feature>
<dbReference type="InterPro" id="IPR003380">
    <property type="entry name" value="SKI/SNO/DAC"/>
</dbReference>
<dbReference type="GO" id="GO:0000981">
    <property type="term" value="F:DNA-binding transcription factor activity, RNA polymerase II-specific"/>
    <property type="evidence" value="ECO:0007669"/>
    <property type="project" value="TreeGrafter"/>
</dbReference>
<dbReference type="GO" id="GO:0005667">
    <property type="term" value="C:transcription regulator complex"/>
    <property type="evidence" value="ECO:0007669"/>
    <property type="project" value="TreeGrafter"/>
</dbReference>
<feature type="compositionally biased region" description="Polar residues" evidence="5">
    <location>
        <begin position="225"/>
        <end position="249"/>
    </location>
</feature>
<dbReference type="EMBL" id="JAINUG010000184">
    <property type="protein sequence ID" value="KAJ8389270.1"/>
    <property type="molecule type" value="Genomic_DNA"/>
</dbReference>
<reference evidence="7" key="1">
    <citation type="journal article" date="2023" name="Science">
        <title>Genome structures resolve the early diversification of teleost fishes.</title>
        <authorList>
            <person name="Parey E."/>
            <person name="Louis A."/>
            <person name="Montfort J."/>
            <person name="Bouchez O."/>
            <person name="Roques C."/>
            <person name="Iampietro C."/>
            <person name="Lluch J."/>
            <person name="Castinel A."/>
            <person name="Donnadieu C."/>
            <person name="Desvignes T."/>
            <person name="Floi Bucao C."/>
            <person name="Jouanno E."/>
            <person name="Wen M."/>
            <person name="Mejri S."/>
            <person name="Dirks R."/>
            <person name="Jansen H."/>
            <person name="Henkel C."/>
            <person name="Chen W.J."/>
            <person name="Zahm M."/>
            <person name="Cabau C."/>
            <person name="Klopp C."/>
            <person name="Thompson A.W."/>
            <person name="Robinson-Rechavi M."/>
            <person name="Braasch I."/>
            <person name="Lecointre G."/>
            <person name="Bobe J."/>
            <person name="Postlethwait J.H."/>
            <person name="Berthelot C."/>
            <person name="Roest Crollius H."/>
            <person name="Guiguen Y."/>
        </authorList>
    </citation>
    <scope>NUCLEOTIDE SEQUENCE</scope>
    <source>
        <strain evidence="7">NC1722</strain>
    </source>
</reference>
<feature type="compositionally biased region" description="Polar residues" evidence="5">
    <location>
        <begin position="257"/>
        <end position="267"/>
    </location>
</feature>
<dbReference type="FunFam" id="3.10.260.20:FF:000001">
    <property type="entry name" value="Dachshund homolog 1"/>
    <property type="match status" value="1"/>
</dbReference>
<evidence type="ECO:0000256" key="1">
    <source>
        <dbReference type="ARBA" id="ARBA00004123"/>
    </source>
</evidence>
<accession>A0AAD7RS98</accession>
<dbReference type="Gene3D" id="3.10.260.20">
    <property type="entry name" value="Ski"/>
    <property type="match status" value="1"/>
</dbReference>
<dbReference type="CDD" id="cd21081">
    <property type="entry name" value="DHD_Dac"/>
    <property type="match status" value="1"/>
</dbReference>
<feature type="domain" description="SKI/SNO/DAC" evidence="6">
    <location>
        <begin position="64"/>
        <end position="160"/>
    </location>
</feature>
<feature type="region of interest" description="Disordered" evidence="5">
    <location>
        <begin position="350"/>
        <end position="403"/>
    </location>
</feature>
<evidence type="ECO:0000256" key="3">
    <source>
        <dbReference type="ARBA" id="ARBA00038192"/>
    </source>
</evidence>
<evidence type="ECO:0000256" key="4">
    <source>
        <dbReference type="SAM" id="Coils"/>
    </source>
</evidence>
<keyword evidence="8" id="KW-1185">Reference proteome</keyword>
<dbReference type="PANTHER" id="PTHR12577">
    <property type="entry name" value="DACHSHUND"/>
    <property type="match status" value="1"/>
</dbReference>
<dbReference type="Pfam" id="PF02437">
    <property type="entry name" value="Ski_Sno_DHD"/>
    <property type="match status" value="1"/>
</dbReference>
<keyword evidence="2" id="KW-0539">Nucleus</keyword>
<comment type="similarity">
    <text evidence="3">Belongs to the DACH/dachshund family.</text>
</comment>
<comment type="caution">
    <text evidence="7">The sequence shown here is derived from an EMBL/GenBank/DDBJ whole genome shotgun (WGS) entry which is preliminary data.</text>
</comment>
<feature type="compositionally biased region" description="Low complexity" evidence="5">
    <location>
        <begin position="367"/>
        <end position="385"/>
    </location>
</feature>
<evidence type="ECO:0000259" key="6">
    <source>
        <dbReference type="Pfam" id="PF02437"/>
    </source>
</evidence>
<dbReference type="GO" id="GO:0000978">
    <property type="term" value="F:RNA polymerase II cis-regulatory region sequence-specific DNA binding"/>
    <property type="evidence" value="ECO:0007669"/>
    <property type="project" value="TreeGrafter"/>
</dbReference>
<dbReference type="GO" id="GO:0005634">
    <property type="term" value="C:nucleus"/>
    <property type="evidence" value="ECO:0007669"/>
    <property type="project" value="UniProtKB-SubCell"/>
</dbReference>
<feature type="region of interest" description="Disordered" evidence="5">
    <location>
        <begin position="1"/>
        <end position="35"/>
    </location>
</feature>
<evidence type="ECO:0000313" key="8">
    <source>
        <dbReference type="Proteomes" id="UP001221898"/>
    </source>
</evidence>
<dbReference type="AlphaFoldDB" id="A0AAD7RS98"/>
<dbReference type="Proteomes" id="UP001221898">
    <property type="component" value="Unassembled WGS sequence"/>
</dbReference>
<dbReference type="InterPro" id="IPR037000">
    <property type="entry name" value="Ski_DNA-bd_sf"/>
</dbReference>
<gene>
    <name evidence="7" type="ORF">AAFF_G00121350</name>
</gene>
<comment type="subcellular location">
    <subcellularLocation>
        <location evidence="1">Nucleus</location>
    </subcellularLocation>
</comment>
<evidence type="ECO:0000256" key="2">
    <source>
        <dbReference type="ARBA" id="ARBA00023242"/>
    </source>
</evidence>
<feature type="region of interest" description="Disordered" evidence="5">
    <location>
        <begin position="571"/>
        <end position="596"/>
    </location>
</feature>
<feature type="coiled-coil region" evidence="4">
    <location>
        <begin position="471"/>
        <end position="547"/>
    </location>
</feature>
<sequence>MAVSAAPPVLSPNSAPGSGALFHSEPMYSRPTDSTRLTNSMVTTYIAGGGGGSGGGNGNGTGVNNECKMVEVHGVKVASFSMDGQELICLPQVFDLFLKHLVGGLHTVYTKLKRLDICPVVCTVEQVRILRGLGAIQPGVNRCKLISRKDFEALYNDCTNASSRPGRPPKRSLGVVMQESSRLLPHGIHGLLSPGLLSPTGLTAAAMAEAMKMQKRKLMAMSSLHGASSQNGTESDNEELNSNAGGSESSWDKEKLQSPSSGLHTGLSAQHGLTSAQLSSLQQSHLLANRLDLPFMMMPHPLLPVSLPPASVAMAMNQMNHLNTIASMAAAAQMHSPLSRAGASVIKECIQDSPSPTPSMEDPPHLSQPVSHPNSSASSSPAPHQHTPEHLGLNTPDGDQGTQDARIHMKKTFKGDDTQLALHMMKPGFGKLPLTGQGLPPGFPAPFLFADGLSSVETLLTNIQGLLKVAVDSTRVQEKQIQQEKKELKMELYREREIRESLERQLTSELQSRASIQKRLKKEKKAKRKLQEALEFESKRREQVEQALKQATSPDTLRMSLNEAVIPDMETEHNGSQQENSAVQENRGYMKTPIMY</sequence>
<name>A0AAD7RS98_9TELE</name>
<protein>
    <recommendedName>
        <fullName evidence="6">SKI/SNO/DAC domain-containing protein</fullName>
    </recommendedName>
</protein>
<feature type="region of interest" description="Disordered" evidence="5">
    <location>
        <begin position="223"/>
        <end position="267"/>
    </location>
</feature>
<dbReference type="SUPFAM" id="SSF46955">
    <property type="entry name" value="Putative DNA-binding domain"/>
    <property type="match status" value="1"/>
</dbReference>
<organism evidence="7 8">
    <name type="scientific">Aldrovandia affinis</name>
    <dbReference type="NCBI Taxonomy" id="143900"/>
    <lineage>
        <taxon>Eukaryota</taxon>
        <taxon>Metazoa</taxon>
        <taxon>Chordata</taxon>
        <taxon>Craniata</taxon>
        <taxon>Vertebrata</taxon>
        <taxon>Euteleostomi</taxon>
        <taxon>Actinopterygii</taxon>
        <taxon>Neopterygii</taxon>
        <taxon>Teleostei</taxon>
        <taxon>Notacanthiformes</taxon>
        <taxon>Halosauridae</taxon>
        <taxon>Aldrovandia</taxon>
    </lineage>
</organism>
<evidence type="ECO:0000256" key="5">
    <source>
        <dbReference type="SAM" id="MobiDB-lite"/>
    </source>
</evidence>
<proteinExistence type="inferred from homology"/>